<keyword evidence="2" id="KW-1003">Cell membrane</keyword>
<comment type="subcellular location">
    <subcellularLocation>
        <location evidence="1">Cell membrane</location>
        <topology evidence="1">Multi-pass membrane protein</topology>
    </subcellularLocation>
</comment>
<proteinExistence type="predicted"/>
<dbReference type="GO" id="GO:0015171">
    <property type="term" value="F:amino acid transmembrane transporter activity"/>
    <property type="evidence" value="ECO:0007669"/>
    <property type="project" value="TreeGrafter"/>
</dbReference>
<name>A0A432WI00_9GAMM</name>
<gene>
    <name evidence="7" type="ORF">CWE14_08105</name>
</gene>
<dbReference type="GO" id="GO:0005886">
    <property type="term" value="C:plasma membrane"/>
    <property type="evidence" value="ECO:0007669"/>
    <property type="project" value="UniProtKB-SubCell"/>
</dbReference>
<feature type="transmembrane region" description="Helical" evidence="6">
    <location>
        <begin position="184"/>
        <end position="211"/>
    </location>
</feature>
<dbReference type="EMBL" id="PIPO01000003">
    <property type="protein sequence ID" value="RUO33398.1"/>
    <property type="molecule type" value="Genomic_DNA"/>
</dbReference>
<dbReference type="PANTHER" id="PTHR30086">
    <property type="entry name" value="ARGININE EXPORTER PROTEIN ARGO"/>
    <property type="match status" value="1"/>
</dbReference>
<feature type="transmembrane region" description="Helical" evidence="6">
    <location>
        <begin position="111"/>
        <end position="132"/>
    </location>
</feature>
<evidence type="ECO:0000313" key="8">
    <source>
        <dbReference type="Proteomes" id="UP000287823"/>
    </source>
</evidence>
<accession>A0A432WI00</accession>
<dbReference type="InterPro" id="IPR001123">
    <property type="entry name" value="LeuE-type"/>
</dbReference>
<evidence type="ECO:0000256" key="2">
    <source>
        <dbReference type="ARBA" id="ARBA00022475"/>
    </source>
</evidence>
<dbReference type="PANTHER" id="PTHR30086:SF20">
    <property type="entry name" value="ARGININE EXPORTER PROTEIN ARGO-RELATED"/>
    <property type="match status" value="1"/>
</dbReference>
<keyword evidence="8" id="KW-1185">Reference proteome</keyword>
<comment type="caution">
    <text evidence="7">The sequence shown here is derived from an EMBL/GenBank/DDBJ whole genome shotgun (WGS) entry which is preliminary data.</text>
</comment>
<feature type="transmembrane region" description="Helical" evidence="6">
    <location>
        <begin position="152"/>
        <end position="172"/>
    </location>
</feature>
<feature type="transmembrane region" description="Helical" evidence="6">
    <location>
        <begin position="40"/>
        <end position="64"/>
    </location>
</feature>
<evidence type="ECO:0000256" key="4">
    <source>
        <dbReference type="ARBA" id="ARBA00022989"/>
    </source>
</evidence>
<dbReference type="Pfam" id="PF01810">
    <property type="entry name" value="LysE"/>
    <property type="match status" value="1"/>
</dbReference>
<sequence>MYEFVSTLFMGAVISGGLIVAIGSQNAFLLKTGLTNSHPFAAATVCFLGDFLLIGAGVFGVGALVTVDSVWGALLSLAGTIFLVWYGTMALRSAIHGTSALNIENDDQSPVRLKSTILMALAMTFLNPHVYIDTVVLVGGVTASLSQELKPWFVAGALIASATWFYSLVFVARKLATVLNKPKAWRIINTLIALLMFLIAARLFTSLIVAWV</sequence>
<dbReference type="AlphaFoldDB" id="A0A432WI00"/>
<reference evidence="7 8" key="1">
    <citation type="journal article" date="2011" name="Front. Microbiol.">
        <title>Genomic signatures of strain selection and enhancement in Bacillus atrophaeus var. globigii, a historical biowarfare simulant.</title>
        <authorList>
            <person name="Gibbons H.S."/>
            <person name="Broomall S.M."/>
            <person name="McNew L.A."/>
            <person name="Daligault H."/>
            <person name="Chapman C."/>
            <person name="Bruce D."/>
            <person name="Karavis M."/>
            <person name="Krepps M."/>
            <person name="McGregor P.A."/>
            <person name="Hong C."/>
            <person name="Park K.H."/>
            <person name="Akmal A."/>
            <person name="Feldman A."/>
            <person name="Lin J.S."/>
            <person name="Chang W.E."/>
            <person name="Higgs B.W."/>
            <person name="Demirev P."/>
            <person name="Lindquist J."/>
            <person name="Liem A."/>
            <person name="Fochler E."/>
            <person name="Read T.D."/>
            <person name="Tapia R."/>
            <person name="Johnson S."/>
            <person name="Bishop-Lilly K.A."/>
            <person name="Detter C."/>
            <person name="Han C."/>
            <person name="Sozhamannan S."/>
            <person name="Rosenzweig C.N."/>
            <person name="Skowronski E.W."/>
        </authorList>
    </citation>
    <scope>NUCLEOTIDE SEQUENCE [LARGE SCALE GENOMIC DNA]</scope>
    <source>
        <strain evidence="7 8">Y4G10-17</strain>
    </source>
</reference>
<keyword evidence="3 6" id="KW-0812">Transmembrane</keyword>
<evidence type="ECO:0000256" key="1">
    <source>
        <dbReference type="ARBA" id="ARBA00004651"/>
    </source>
</evidence>
<keyword evidence="5 6" id="KW-0472">Membrane</keyword>
<evidence type="ECO:0000313" key="7">
    <source>
        <dbReference type="EMBL" id="RUO33398.1"/>
    </source>
</evidence>
<protein>
    <submittedName>
        <fullName evidence="7">Amino acid transporter</fullName>
    </submittedName>
</protein>
<keyword evidence="4 6" id="KW-1133">Transmembrane helix</keyword>
<feature type="transmembrane region" description="Helical" evidence="6">
    <location>
        <begin position="6"/>
        <end position="28"/>
    </location>
</feature>
<dbReference type="Proteomes" id="UP000287823">
    <property type="component" value="Unassembled WGS sequence"/>
</dbReference>
<evidence type="ECO:0000256" key="3">
    <source>
        <dbReference type="ARBA" id="ARBA00022692"/>
    </source>
</evidence>
<organism evidence="7 8">
    <name type="scientific">Aliidiomarina soli</name>
    <dbReference type="NCBI Taxonomy" id="1928574"/>
    <lineage>
        <taxon>Bacteria</taxon>
        <taxon>Pseudomonadati</taxon>
        <taxon>Pseudomonadota</taxon>
        <taxon>Gammaproteobacteria</taxon>
        <taxon>Alteromonadales</taxon>
        <taxon>Idiomarinaceae</taxon>
        <taxon>Aliidiomarina</taxon>
    </lineage>
</organism>
<evidence type="ECO:0000256" key="5">
    <source>
        <dbReference type="ARBA" id="ARBA00023136"/>
    </source>
</evidence>
<feature type="transmembrane region" description="Helical" evidence="6">
    <location>
        <begin position="70"/>
        <end position="91"/>
    </location>
</feature>
<evidence type="ECO:0000256" key="6">
    <source>
        <dbReference type="SAM" id="Phobius"/>
    </source>
</evidence>